<dbReference type="PANTHER" id="PTHR43135">
    <property type="entry name" value="ALPHA-D-RIBOSE 1-METHYLPHOSPHONATE 5-TRIPHOSPHATE DIPHOSPHATASE"/>
    <property type="match status" value="1"/>
</dbReference>
<organism evidence="2">
    <name type="scientific">marine metagenome</name>
    <dbReference type="NCBI Taxonomy" id="408172"/>
    <lineage>
        <taxon>unclassified sequences</taxon>
        <taxon>metagenomes</taxon>
        <taxon>ecological metagenomes</taxon>
    </lineage>
</organism>
<dbReference type="InterPro" id="IPR006680">
    <property type="entry name" value="Amidohydro-rel"/>
</dbReference>
<name>A0A381TR88_9ZZZZ</name>
<evidence type="ECO:0000313" key="2">
    <source>
        <dbReference type="EMBL" id="SVA18562.1"/>
    </source>
</evidence>
<dbReference type="EMBL" id="UINC01005029">
    <property type="protein sequence ID" value="SVA18562.1"/>
    <property type="molecule type" value="Genomic_DNA"/>
</dbReference>
<dbReference type="InterPro" id="IPR032466">
    <property type="entry name" value="Metal_Hydrolase"/>
</dbReference>
<dbReference type="Gene3D" id="3.20.20.140">
    <property type="entry name" value="Metal-dependent hydrolases"/>
    <property type="match status" value="1"/>
</dbReference>
<proteinExistence type="predicted"/>
<dbReference type="Gene3D" id="2.30.40.10">
    <property type="entry name" value="Urease, subunit C, domain 1"/>
    <property type="match status" value="1"/>
</dbReference>
<dbReference type="SUPFAM" id="SSF51556">
    <property type="entry name" value="Metallo-dependent hydrolases"/>
    <property type="match status" value="1"/>
</dbReference>
<dbReference type="Pfam" id="PF01979">
    <property type="entry name" value="Amidohydro_1"/>
    <property type="match status" value="1"/>
</dbReference>
<evidence type="ECO:0000259" key="1">
    <source>
        <dbReference type="Pfam" id="PF01979"/>
    </source>
</evidence>
<dbReference type="SUPFAM" id="SSF51338">
    <property type="entry name" value="Composite domain of metallo-dependent hydrolases"/>
    <property type="match status" value="1"/>
</dbReference>
<feature type="domain" description="Amidohydrolase-related" evidence="1">
    <location>
        <begin position="54"/>
        <end position="407"/>
    </location>
</feature>
<reference evidence="2" key="1">
    <citation type="submission" date="2018-05" db="EMBL/GenBank/DDBJ databases">
        <authorList>
            <person name="Lanie J.A."/>
            <person name="Ng W.-L."/>
            <person name="Kazmierczak K.M."/>
            <person name="Andrzejewski T.M."/>
            <person name="Davidsen T.M."/>
            <person name="Wayne K.J."/>
            <person name="Tettelin H."/>
            <person name="Glass J.I."/>
            <person name="Rusch D."/>
            <person name="Podicherti R."/>
            <person name="Tsui H.-C.T."/>
            <person name="Winkler M.E."/>
        </authorList>
    </citation>
    <scope>NUCLEOTIDE SEQUENCE</scope>
</reference>
<dbReference type="InterPro" id="IPR051781">
    <property type="entry name" value="Metallo-dep_Hydrolase"/>
</dbReference>
<dbReference type="InterPro" id="IPR057744">
    <property type="entry name" value="OTAase-like"/>
</dbReference>
<dbReference type="InterPro" id="IPR011059">
    <property type="entry name" value="Metal-dep_hydrolase_composite"/>
</dbReference>
<gene>
    <name evidence="2" type="ORF">METZ01_LOCUS71416</name>
</gene>
<dbReference type="GO" id="GO:0016810">
    <property type="term" value="F:hydrolase activity, acting on carbon-nitrogen (but not peptide) bonds"/>
    <property type="evidence" value="ECO:0007669"/>
    <property type="project" value="InterPro"/>
</dbReference>
<dbReference type="AlphaFoldDB" id="A0A381TR88"/>
<dbReference type="PANTHER" id="PTHR43135:SF3">
    <property type="entry name" value="ALPHA-D-RIBOSE 1-METHYLPHOSPHONATE 5-TRIPHOSPHATE DIPHOSPHATASE"/>
    <property type="match status" value="1"/>
</dbReference>
<sequence>MLITNIRLFDGTDDNLIEDASVWVEDNIIRYAGPSKDIKNAPESIKSIDGNGLFVMPGMVESHAHISYTNNGPTELDKTPVEEAMIKTVDNARIMLGSGFTSAISFGSVHRIDVFLRDAINDGQIPGPRLLAGGRDLGATGSNADLYADYAQLAIDGLGMITDGPWAIRKAVRRLWKNGVDVVKVMIDGELISIQGKPGDLGYKDEEIEALVDEAHRKDMKVACHARSAEAIKQAVRHGIDYIGHANYIDDEALELLIKNKDKVFVGPAIAWELAFLENSESLGYSKDSKEVAAYEAEVEATIVSYKRMKEAGIRILLGGDYGLDIAPHGTYANDLEHYVKLFGFSNAEALHSATRLGGLAMKSDGSLGTLEEGKLADLVVVDGNPLEDITVLQNHERIIAVMKDGQFYKDLFTNNKPYHVHDNQLGLILKPSSISRREKVKVVEG</sequence>
<dbReference type="CDD" id="cd01299">
    <property type="entry name" value="Met_dep_hydrolase_A"/>
    <property type="match status" value="1"/>
</dbReference>
<protein>
    <recommendedName>
        <fullName evidence="1">Amidohydrolase-related domain-containing protein</fullName>
    </recommendedName>
</protein>
<accession>A0A381TR88</accession>